<evidence type="ECO:0000256" key="8">
    <source>
        <dbReference type="SAM" id="MobiDB-lite"/>
    </source>
</evidence>
<dbReference type="InterPro" id="IPR016095">
    <property type="entry name" value="Ribosomal_uL1_3-a/b-sand"/>
</dbReference>
<dbReference type="AlphaFoldDB" id="A0A0G1EZP5"/>
<sequence length="163" mass="18216">MGKQSLAAFGSKTKTKGAPEKKTPVKKVEESKTQKTKKEPRTRSQRYRSAKAKVDRQKLYPVNEAVKLIKETSYSRFNGTVELHLVVKKTGISEMVELPHLAGREKKVEIASDTTVEKLKKGKIDFDTLLATPEMMPKLVPFARILGPKGLMPNPKNGTLIKN</sequence>
<evidence type="ECO:0000256" key="7">
    <source>
        <dbReference type="ARBA" id="ARBA00035452"/>
    </source>
</evidence>
<gene>
    <name evidence="9" type="ORF">UV56_C0028G0001</name>
</gene>
<evidence type="ECO:0000256" key="5">
    <source>
        <dbReference type="ARBA" id="ARBA00023274"/>
    </source>
</evidence>
<evidence type="ECO:0000256" key="3">
    <source>
        <dbReference type="ARBA" id="ARBA00022845"/>
    </source>
</evidence>
<name>A0A0G1EZP5_9BACT</name>
<accession>A0A0G1EZP5</accession>
<comment type="similarity">
    <text evidence="1">Belongs to the universal ribosomal protein uL1 family.</text>
</comment>
<dbReference type="GO" id="GO:0005840">
    <property type="term" value="C:ribosome"/>
    <property type="evidence" value="ECO:0007669"/>
    <property type="project" value="UniProtKB-KW"/>
</dbReference>
<evidence type="ECO:0000313" key="9">
    <source>
        <dbReference type="EMBL" id="KKS80068.1"/>
    </source>
</evidence>
<reference evidence="9 10" key="1">
    <citation type="journal article" date="2015" name="Nature">
        <title>rRNA introns, odd ribosomes, and small enigmatic genomes across a large radiation of phyla.</title>
        <authorList>
            <person name="Brown C.T."/>
            <person name="Hug L.A."/>
            <person name="Thomas B.C."/>
            <person name="Sharon I."/>
            <person name="Castelle C.J."/>
            <person name="Singh A."/>
            <person name="Wilkins M.J."/>
            <person name="Williams K.H."/>
            <person name="Banfield J.F."/>
        </authorList>
    </citation>
    <scope>NUCLEOTIDE SEQUENCE [LARGE SCALE GENOMIC DNA]</scope>
</reference>
<dbReference type="SUPFAM" id="SSF56808">
    <property type="entry name" value="Ribosomal protein L1"/>
    <property type="match status" value="1"/>
</dbReference>
<keyword evidence="3" id="KW-0810">Translation regulation</keyword>
<dbReference type="GO" id="GO:0006417">
    <property type="term" value="P:regulation of translation"/>
    <property type="evidence" value="ECO:0007669"/>
    <property type="project" value="UniProtKB-KW"/>
</dbReference>
<keyword evidence="2" id="KW-0678">Repressor</keyword>
<dbReference type="InterPro" id="IPR023674">
    <property type="entry name" value="Ribosomal_uL1-like"/>
</dbReference>
<organism evidence="9 10">
    <name type="scientific">Candidatus Woesebacteria bacterium GW2011_GWC1_43_10b</name>
    <dbReference type="NCBI Taxonomy" id="1618585"/>
    <lineage>
        <taxon>Bacteria</taxon>
        <taxon>Candidatus Woeseibacteriota</taxon>
    </lineage>
</organism>
<dbReference type="Proteomes" id="UP000034611">
    <property type="component" value="Unassembled WGS sequence"/>
</dbReference>
<evidence type="ECO:0000256" key="4">
    <source>
        <dbReference type="ARBA" id="ARBA00022980"/>
    </source>
</evidence>
<evidence type="ECO:0000256" key="2">
    <source>
        <dbReference type="ARBA" id="ARBA00022491"/>
    </source>
</evidence>
<keyword evidence="4 9" id="KW-0689">Ribosomal protein</keyword>
<feature type="region of interest" description="Disordered" evidence="8">
    <location>
        <begin position="1"/>
        <end position="54"/>
    </location>
</feature>
<proteinExistence type="inferred from homology"/>
<dbReference type="Gene3D" id="3.40.50.790">
    <property type="match status" value="1"/>
</dbReference>
<dbReference type="PATRIC" id="fig|1618585.3.peg.325"/>
<dbReference type="EMBL" id="LCEY01000028">
    <property type="protein sequence ID" value="KKS80068.1"/>
    <property type="molecule type" value="Genomic_DNA"/>
</dbReference>
<evidence type="ECO:0000313" key="10">
    <source>
        <dbReference type="Proteomes" id="UP000034611"/>
    </source>
</evidence>
<dbReference type="PANTHER" id="PTHR36427:SF3">
    <property type="entry name" value="LARGE RIBOSOMAL SUBUNIT PROTEIN UL1M"/>
    <property type="match status" value="1"/>
</dbReference>
<dbReference type="InterPro" id="IPR028364">
    <property type="entry name" value="Ribosomal_uL1/biogenesis"/>
</dbReference>
<dbReference type="Pfam" id="PF00687">
    <property type="entry name" value="Ribosomal_L1"/>
    <property type="match status" value="1"/>
</dbReference>
<dbReference type="PANTHER" id="PTHR36427">
    <property type="entry name" value="54S RIBOSOMAL PROTEIN L1, MITOCHONDRIAL"/>
    <property type="match status" value="1"/>
</dbReference>
<evidence type="ECO:0000256" key="6">
    <source>
        <dbReference type="ARBA" id="ARBA00035241"/>
    </source>
</evidence>
<protein>
    <recommendedName>
        <fullName evidence="6">Large ribosomal subunit protein uL1</fullName>
    </recommendedName>
    <alternativeName>
        <fullName evidence="7">50S ribosomal protein L1</fullName>
    </alternativeName>
</protein>
<keyword evidence="5" id="KW-0687">Ribonucleoprotein</keyword>
<feature type="compositionally biased region" description="Basic and acidic residues" evidence="8">
    <location>
        <begin position="17"/>
        <end position="42"/>
    </location>
</feature>
<evidence type="ECO:0000256" key="1">
    <source>
        <dbReference type="ARBA" id="ARBA00010531"/>
    </source>
</evidence>
<feature type="non-terminal residue" evidence="9">
    <location>
        <position position="163"/>
    </location>
</feature>
<dbReference type="Gene3D" id="6.10.20.140">
    <property type="entry name" value="50S ribosomal protein L1, Chain A, Domain 1"/>
    <property type="match status" value="1"/>
</dbReference>
<dbReference type="GO" id="GO:1990904">
    <property type="term" value="C:ribonucleoprotein complex"/>
    <property type="evidence" value="ECO:0007669"/>
    <property type="project" value="UniProtKB-KW"/>
</dbReference>
<comment type="caution">
    <text evidence="9">The sequence shown here is derived from an EMBL/GenBank/DDBJ whole genome shotgun (WGS) entry which is preliminary data.</text>
</comment>